<comment type="caution">
    <text evidence="11">The sequence shown here is derived from an EMBL/GenBank/DDBJ whole genome shotgun (WGS) entry which is preliminary data.</text>
</comment>
<dbReference type="SUPFAM" id="SSF53633">
    <property type="entry name" value="Carbamate kinase-like"/>
    <property type="match status" value="1"/>
</dbReference>
<evidence type="ECO:0000256" key="8">
    <source>
        <dbReference type="NCBIfam" id="TIGR00746"/>
    </source>
</evidence>
<dbReference type="InterPro" id="IPR036393">
    <property type="entry name" value="AceGlu_kinase-like_sf"/>
</dbReference>
<dbReference type="CDD" id="cd04235">
    <property type="entry name" value="AAK_CK"/>
    <property type="match status" value="1"/>
</dbReference>
<dbReference type="PRINTS" id="PR01469">
    <property type="entry name" value="CARBMTKINASE"/>
</dbReference>
<evidence type="ECO:0000256" key="9">
    <source>
        <dbReference type="PIRNR" id="PIRNR000723"/>
    </source>
</evidence>
<evidence type="ECO:0000256" key="6">
    <source>
        <dbReference type="ARBA" id="ARBA00022777"/>
    </source>
</evidence>
<gene>
    <name evidence="11" type="primary">arcC</name>
    <name evidence="11" type="ORF">NF708_09955</name>
</gene>
<evidence type="ECO:0000256" key="7">
    <source>
        <dbReference type="ARBA" id="ARBA00048467"/>
    </source>
</evidence>
<keyword evidence="4" id="KW-0056">Arginine metabolism</keyword>
<proteinExistence type="inferred from homology"/>
<dbReference type="InterPro" id="IPR003964">
    <property type="entry name" value="Carb_kinase"/>
</dbReference>
<evidence type="ECO:0000256" key="5">
    <source>
        <dbReference type="ARBA" id="ARBA00022679"/>
    </source>
</evidence>
<dbReference type="Proteomes" id="UP001153203">
    <property type="component" value="Unassembled WGS sequence"/>
</dbReference>
<evidence type="ECO:0000256" key="1">
    <source>
        <dbReference type="ARBA" id="ARBA00005118"/>
    </source>
</evidence>
<dbReference type="PANTHER" id="PTHR30409:SF1">
    <property type="entry name" value="CARBAMATE KINASE-RELATED"/>
    <property type="match status" value="1"/>
</dbReference>
<reference evidence="11" key="1">
    <citation type="submission" date="2022-06" db="EMBL/GenBank/DDBJ databases">
        <title>Lactococcus from bovine mastitis in China.</title>
        <authorList>
            <person name="Lin Y."/>
            <person name="Han B."/>
        </authorList>
    </citation>
    <scope>NUCLEOTIDE SEQUENCE</scope>
    <source>
        <strain evidence="11">Hebei-B-39</strain>
    </source>
</reference>
<dbReference type="PIRSF" id="PIRSF000723">
    <property type="entry name" value="Carbamate_kin"/>
    <property type="match status" value="1"/>
</dbReference>
<feature type="domain" description="Aspartate/glutamate/uridylate kinase" evidence="10">
    <location>
        <begin position="6"/>
        <end position="289"/>
    </location>
</feature>
<dbReference type="Pfam" id="PF00696">
    <property type="entry name" value="AA_kinase"/>
    <property type="match status" value="1"/>
</dbReference>
<evidence type="ECO:0000256" key="2">
    <source>
        <dbReference type="ARBA" id="ARBA00011066"/>
    </source>
</evidence>
<sequence>MIEKKKRVVIALGGNAILKPGQKGTFDEQKENIEISVDSFGAIIEAGYELAIVHGNGPQVGQILQRNELCAQEIPAQPFSSASAQSQGYIGYMIQESIKSRYPDLDVATLLTMTEVDAAEPAFEKPTKPIGLFYSRAEAEKMEEEGFVMGEDAGRGYRRLVPSPQPQTIVESNSVKKLLDTQTVVISCGGGGIPVVKKQGMYVGQDAVIDKDAAALKLAENIDADVLMILTDVPNVFVNYGKENQTKLEEIKVAELEKFYKEGHFAAGSMGPKVKACIDFAQQGKQAIISSLENGVAALEGKMGTRVTR</sequence>
<dbReference type="GO" id="GO:0008804">
    <property type="term" value="F:carbamate kinase activity"/>
    <property type="evidence" value="ECO:0007669"/>
    <property type="project" value="UniProtKB-UniRule"/>
</dbReference>
<accession>A0A9X4P8N8</accession>
<dbReference type="InterPro" id="IPR001048">
    <property type="entry name" value="Asp/Glu/Uridylate_kinase"/>
</dbReference>
<dbReference type="PANTHER" id="PTHR30409">
    <property type="entry name" value="CARBAMATE KINASE"/>
    <property type="match status" value="1"/>
</dbReference>
<evidence type="ECO:0000313" key="11">
    <source>
        <dbReference type="EMBL" id="MDG6194308.1"/>
    </source>
</evidence>
<keyword evidence="5 9" id="KW-0808">Transferase</keyword>
<dbReference type="FunFam" id="3.40.1160.10:FF:000007">
    <property type="entry name" value="Carbamate kinase"/>
    <property type="match status" value="1"/>
</dbReference>
<dbReference type="AlphaFoldDB" id="A0A9X4P8N8"/>
<organism evidence="11 12">
    <name type="scientific">Lactococcus formosensis</name>
    <dbReference type="NCBI Taxonomy" id="1281486"/>
    <lineage>
        <taxon>Bacteria</taxon>
        <taxon>Bacillati</taxon>
        <taxon>Bacillota</taxon>
        <taxon>Bacilli</taxon>
        <taxon>Lactobacillales</taxon>
        <taxon>Streptococcaceae</taxon>
        <taxon>Lactococcus</taxon>
    </lineage>
</organism>
<evidence type="ECO:0000259" key="10">
    <source>
        <dbReference type="Pfam" id="PF00696"/>
    </source>
</evidence>
<dbReference type="GO" id="GO:0019546">
    <property type="term" value="P:L-arginine deiminase pathway"/>
    <property type="evidence" value="ECO:0007669"/>
    <property type="project" value="TreeGrafter"/>
</dbReference>
<name>A0A9X4P8N8_9LACT</name>
<dbReference type="EMBL" id="JAMWGI010000008">
    <property type="protein sequence ID" value="MDG6194308.1"/>
    <property type="molecule type" value="Genomic_DNA"/>
</dbReference>
<evidence type="ECO:0000313" key="12">
    <source>
        <dbReference type="Proteomes" id="UP001153203"/>
    </source>
</evidence>
<protein>
    <recommendedName>
        <fullName evidence="3 8">Carbamate kinase</fullName>
    </recommendedName>
</protein>
<dbReference type="NCBIfam" id="NF009007">
    <property type="entry name" value="PRK12352.1"/>
    <property type="match status" value="1"/>
</dbReference>
<evidence type="ECO:0000256" key="3">
    <source>
        <dbReference type="ARBA" id="ARBA00013070"/>
    </source>
</evidence>
<comment type="catalytic activity">
    <reaction evidence="7">
        <text>hydrogencarbonate + NH4(+) + ATP = carbamoyl phosphate + ADP + H2O + H(+)</text>
        <dbReference type="Rhea" id="RHEA:10152"/>
        <dbReference type="ChEBI" id="CHEBI:15377"/>
        <dbReference type="ChEBI" id="CHEBI:15378"/>
        <dbReference type="ChEBI" id="CHEBI:17544"/>
        <dbReference type="ChEBI" id="CHEBI:28938"/>
        <dbReference type="ChEBI" id="CHEBI:30616"/>
        <dbReference type="ChEBI" id="CHEBI:58228"/>
        <dbReference type="ChEBI" id="CHEBI:456216"/>
        <dbReference type="EC" id="2.7.2.2"/>
    </reaction>
</comment>
<dbReference type="GO" id="GO:0005829">
    <property type="term" value="C:cytosol"/>
    <property type="evidence" value="ECO:0007669"/>
    <property type="project" value="TreeGrafter"/>
</dbReference>
<dbReference type="RefSeq" id="WP_279362804.1">
    <property type="nucleotide sequence ID" value="NZ_JAMWGA010000002.1"/>
</dbReference>
<evidence type="ECO:0000256" key="4">
    <source>
        <dbReference type="ARBA" id="ARBA00022503"/>
    </source>
</evidence>
<dbReference type="NCBIfam" id="TIGR00746">
    <property type="entry name" value="arcC"/>
    <property type="match status" value="1"/>
</dbReference>
<dbReference type="Gene3D" id="3.40.1160.10">
    <property type="entry name" value="Acetylglutamate kinase-like"/>
    <property type="match status" value="1"/>
</dbReference>
<comment type="pathway">
    <text evidence="1">Metabolic intermediate metabolism; carbamoyl phosphate degradation; CO(2) and NH(3) from carbamoyl phosphate: step 1/1.</text>
</comment>
<keyword evidence="6 9" id="KW-0418">Kinase</keyword>
<comment type="similarity">
    <text evidence="2 9">Belongs to the carbamate kinase family.</text>
</comment>